<dbReference type="Proteomes" id="UP000188820">
    <property type="component" value="Unassembled WGS sequence"/>
</dbReference>
<name>A0ABX3KUU4_9PAST</name>
<reference evidence="1 2" key="1">
    <citation type="submission" date="2016-10" db="EMBL/GenBank/DDBJ databases">
        <title>Rodentibacter gen. nov. and new species.</title>
        <authorList>
            <person name="Christensen H."/>
        </authorList>
    </citation>
    <scope>NUCLEOTIDE SEQUENCE [LARGE SCALE GENOMIC DNA]</scope>
    <source>
        <strain evidence="1 2">1998236014</strain>
    </source>
</reference>
<sequence>MEKYKIFLGSDIAKTYEEAKNFTFERVEEYTECDNEKLNIKLNAIGTYSGSVFSLIGSLADYHSALASKSLLENSLEGFKENSFVAGFLRILSKYDFQWAYNDYNTRYFALILLSDNPKLLDYLITHRDEIVDLSVPYDRNDARAFFNANTLLALTGDWQLLKERALTFLNDEKKARNYLKRIPDHEFYVALADKNVGGMKEALSKLLEIKFAKRAAKETLLHFDFYIQPQVVMYAKIAAIHGFDLGIDSPIAPRELIEINPLPEYQIPYDFMQQFNFDTPHQVWVNDVKQRMEDAQQKKAESKKGFWTSLFGR</sequence>
<evidence type="ECO:0000313" key="2">
    <source>
        <dbReference type="Proteomes" id="UP000188820"/>
    </source>
</evidence>
<dbReference type="EMBL" id="MLAA01000062">
    <property type="protein sequence ID" value="OOF66090.1"/>
    <property type="molecule type" value="Genomic_DNA"/>
</dbReference>
<protein>
    <recommendedName>
        <fullName evidence="3">Immunity 49 family protein</fullName>
    </recommendedName>
</protein>
<accession>A0ABX3KUU4</accession>
<evidence type="ECO:0000313" key="1">
    <source>
        <dbReference type="EMBL" id="OOF66090.1"/>
    </source>
</evidence>
<comment type="caution">
    <text evidence="1">The sequence shown here is derived from an EMBL/GenBank/DDBJ whole genome shotgun (WGS) entry which is preliminary data.</text>
</comment>
<organism evidence="1 2">
    <name type="scientific">Rodentibacter caecimuris</name>
    <dbReference type="NCBI Taxonomy" id="1796644"/>
    <lineage>
        <taxon>Bacteria</taxon>
        <taxon>Pseudomonadati</taxon>
        <taxon>Pseudomonadota</taxon>
        <taxon>Gammaproteobacteria</taxon>
        <taxon>Pasteurellales</taxon>
        <taxon>Pasteurellaceae</taxon>
        <taxon>Rodentibacter</taxon>
    </lineage>
</organism>
<dbReference type="Pfam" id="PF15575">
    <property type="entry name" value="Imm49"/>
    <property type="match status" value="1"/>
</dbReference>
<proteinExistence type="predicted"/>
<gene>
    <name evidence="1" type="ORF">BKG89_10530</name>
</gene>
<evidence type="ECO:0008006" key="3">
    <source>
        <dbReference type="Google" id="ProtNLM"/>
    </source>
</evidence>
<dbReference type="InterPro" id="IPR029074">
    <property type="entry name" value="Imm49"/>
</dbReference>
<dbReference type="RefSeq" id="WP_077464647.1">
    <property type="nucleotide sequence ID" value="NZ_MLAA01000062.1"/>
</dbReference>
<keyword evidence="2" id="KW-1185">Reference proteome</keyword>